<dbReference type="OrthoDB" id="6365676at2759"/>
<dbReference type="FunCoup" id="B4MRL7">
    <property type="interactions" value="288"/>
</dbReference>
<evidence type="ECO:0000256" key="1">
    <source>
        <dbReference type="ARBA" id="ARBA00004123"/>
    </source>
</evidence>
<evidence type="ECO:0000313" key="10">
    <source>
        <dbReference type="EMBL" id="EDW74756.1"/>
    </source>
</evidence>
<evidence type="ECO:0000259" key="9">
    <source>
        <dbReference type="PROSITE" id="PS50157"/>
    </source>
</evidence>
<keyword evidence="6" id="KW-0539">Nucleus</keyword>
<gene>
    <name evidence="10" type="primary">Dwil\GK15726</name>
    <name evidence="10" type="ORF">Dwil_GK15726</name>
</gene>
<keyword evidence="3" id="KW-0677">Repeat</keyword>
<dbReference type="PhylomeDB" id="B4MRL7"/>
<evidence type="ECO:0000313" key="11">
    <source>
        <dbReference type="Proteomes" id="UP000007798"/>
    </source>
</evidence>
<feature type="domain" description="C2H2-type" evidence="9">
    <location>
        <begin position="173"/>
        <end position="202"/>
    </location>
</feature>
<feature type="domain" description="C2H2-type" evidence="9">
    <location>
        <begin position="143"/>
        <end position="172"/>
    </location>
</feature>
<feature type="domain" description="C2H2-type" evidence="9">
    <location>
        <begin position="410"/>
        <end position="436"/>
    </location>
</feature>
<feature type="compositionally biased region" description="Polar residues" evidence="8">
    <location>
        <begin position="283"/>
        <end position="297"/>
    </location>
</feature>
<sequence>MSQVIPIPIPNTPTPHMLTTSTLTPIDSTTKQPPQTAAATFSTLGGGGGGAIQNEQAPDVILRASTIFGDMKHKQDMSVEAPPPPLDLENVNAHSRVGTTENNNEDGLQFVDNSNSNSNSKIRIMPTIKLLATPHAVDPKRKFVCPYDNCTKSYGKSSHLRSHLTWHTGIKPFVCSEPKCGKGFTRSDELNRHLRTHTGEKPFECIQCTKKFSRSDHLTKHLATHDRQLKTTASTPKRSAPHSSKMKSIKNLTEPSDADSGFHFMAVLSGGGVGDAGDDDSPNQHPQSHQLHAQQHQPADLGFDHKPLKIKLERPEHSDKYQIVAAPPLPTDLQMTPCYSAKPEVKYEPADEIVHTLSQLPPQDGPSTYGMPQFVQDRDRPFRCQQCEKRFKRQDDLNRHIRTHTGEKPYACPQCCRRFVRSDHLKKHQQTHLKIR</sequence>
<evidence type="ECO:0000256" key="6">
    <source>
        <dbReference type="ARBA" id="ARBA00023242"/>
    </source>
</evidence>
<dbReference type="AlphaFoldDB" id="B4MRL7"/>
<dbReference type="PROSITE" id="PS50157">
    <property type="entry name" value="ZINC_FINGER_C2H2_2"/>
    <property type="match status" value="5"/>
</dbReference>
<dbReference type="GO" id="GO:0043565">
    <property type="term" value="F:sequence-specific DNA binding"/>
    <property type="evidence" value="ECO:0007669"/>
    <property type="project" value="EnsemblMetazoa"/>
</dbReference>
<feature type="domain" description="C2H2-type" evidence="9">
    <location>
        <begin position="382"/>
        <end position="409"/>
    </location>
</feature>
<protein>
    <recommendedName>
        <fullName evidence="9">C2H2-type domain-containing protein</fullName>
    </recommendedName>
</protein>
<feature type="domain" description="C2H2-type" evidence="9">
    <location>
        <begin position="203"/>
        <end position="230"/>
    </location>
</feature>
<reference evidence="10 11" key="1">
    <citation type="journal article" date="2007" name="Nature">
        <title>Evolution of genes and genomes on the Drosophila phylogeny.</title>
        <authorList>
            <consortium name="Drosophila 12 Genomes Consortium"/>
            <person name="Clark A.G."/>
            <person name="Eisen M.B."/>
            <person name="Smith D.R."/>
            <person name="Bergman C.M."/>
            <person name="Oliver B."/>
            <person name="Markow T.A."/>
            <person name="Kaufman T.C."/>
            <person name="Kellis M."/>
            <person name="Gelbart W."/>
            <person name="Iyer V.N."/>
            <person name="Pollard D.A."/>
            <person name="Sackton T.B."/>
            <person name="Larracuente A.M."/>
            <person name="Singh N.D."/>
            <person name="Abad J.P."/>
            <person name="Abt D.N."/>
            <person name="Adryan B."/>
            <person name="Aguade M."/>
            <person name="Akashi H."/>
            <person name="Anderson W.W."/>
            <person name="Aquadro C.F."/>
            <person name="Ardell D.H."/>
            <person name="Arguello R."/>
            <person name="Artieri C.G."/>
            <person name="Barbash D.A."/>
            <person name="Barker D."/>
            <person name="Barsanti P."/>
            <person name="Batterham P."/>
            <person name="Batzoglou S."/>
            <person name="Begun D."/>
            <person name="Bhutkar A."/>
            <person name="Blanco E."/>
            <person name="Bosak S.A."/>
            <person name="Bradley R.K."/>
            <person name="Brand A.D."/>
            <person name="Brent M.R."/>
            <person name="Brooks A.N."/>
            <person name="Brown R.H."/>
            <person name="Butlin R.K."/>
            <person name="Caggese C."/>
            <person name="Calvi B.R."/>
            <person name="Bernardo de Carvalho A."/>
            <person name="Caspi A."/>
            <person name="Castrezana S."/>
            <person name="Celniker S.E."/>
            <person name="Chang J.L."/>
            <person name="Chapple C."/>
            <person name="Chatterji S."/>
            <person name="Chinwalla A."/>
            <person name="Civetta A."/>
            <person name="Clifton S.W."/>
            <person name="Comeron J.M."/>
            <person name="Costello J.C."/>
            <person name="Coyne J.A."/>
            <person name="Daub J."/>
            <person name="David R.G."/>
            <person name="Delcher A.L."/>
            <person name="Delehaunty K."/>
            <person name="Do C.B."/>
            <person name="Ebling H."/>
            <person name="Edwards K."/>
            <person name="Eickbush T."/>
            <person name="Evans J.D."/>
            <person name="Filipski A."/>
            <person name="Findeiss S."/>
            <person name="Freyhult E."/>
            <person name="Fulton L."/>
            <person name="Fulton R."/>
            <person name="Garcia A.C."/>
            <person name="Gardiner A."/>
            <person name="Garfield D.A."/>
            <person name="Garvin B.E."/>
            <person name="Gibson G."/>
            <person name="Gilbert D."/>
            <person name="Gnerre S."/>
            <person name="Godfrey J."/>
            <person name="Good R."/>
            <person name="Gotea V."/>
            <person name="Gravely B."/>
            <person name="Greenberg A.J."/>
            <person name="Griffiths-Jones S."/>
            <person name="Gross S."/>
            <person name="Guigo R."/>
            <person name="Gustafson E.A."/>
            <person name="Haerty W."/>
            <person name="Hahn M.W."/>
            <person name="Halligan D.L."/>
            <person name="Halpern A.L."/>
            <person name="Halter G.M."/>
            <person name="Han M.V."/>
            <person name="Heger A."/>
            <person name="Hillier L."/>
            <person name="Hinrichs A.S."/>
            <person name="Holmes I."/>
            <person name="Hoskins R.A."/>
            <person name="Hubisz M.J."/>
            <person name="Hultmark D."/>
            <person name="Huntley M.A."/>
            <person name="Jaffe D.B."/>
            <person name="Jagadeeshan S."/>
            <person name="Jeck W.R."/>
            <person name="Johnson J."/>
            <person name="Jones C.D."/>
            <person name="Jordan W.C."/>
            <person name="Karpen G.H."/>
            <person name="Kataoka E."/>
            <person name="Keightley P.D."/>
            <person name="Kheradpour P."/>
            <person name="Kirkness E.F."/>
            <person name="Koerich L.B."/>
            <person name="Kristiansen K."/>
            <person name="Kudrna D."/>
            <person name="Kulathinal R.J."/>
            <person name="Kumar S."/>
            <person name="Kwok R."/>
            <person name="Lander E."/>
            <person name="Langley C.H."/>
            <person name="Lapoint R."/>
            <person name="Lazzaro B.P."/>
            <person name="Lee S.J."/>
            <person name="Levesque L."/>
            <person name="Li R."/>
            <person name="Lin C.F."/>
            <person name="Lin M.F."/>
            <person name="Lindblad-Toh K."/>
            <person name="Llopart A."/>
            <person name="Long M."/>
            <person name="Low L."/>
            <person name="Lozovsky E."/>
            <person name="Lu J."/>
            <person name="Luo M."/>
            <person name="Machado C.A."/>
            <person name="Makalowski W."/>
            <person name="Marzo M."/>
            <person name="Matsuda M."/>
            <person name="Matzkin L."/>
            <person name="McAllister B."/>
            <person name="McBride C.S."/>
            <person name="McKernan B."/>
            <person name="McKernan K."/>
            <person name="Mendez-Lago M."/>
            <person name="Minx P."/>
            <person name="Mollenhauer M.U."/>
            <person name="Montooth K."/>
            <person name="Mount S.M."/>
            <person name="Mu X."/>
            <person name="Myers E."/>
            <person name="Negre B."/>
            <person name="Newfeld S."/>
            <person name="Nielsen R."/>
            <person name="Noor M.A."/>
            <person name="O'Grady P."/>
            <person name="Pachter L."/>
            <person name="Papaceit M."/>
            <person name="Parisi M.J."/>
            <person name="Parisi M."/>
            <person name="Parts L."/>
            <person name="Pedersen J.S."/>
            <person name="Pesole G."/>
            <person name="Phillippy A.M."/>
            <person name="Ponting C.P."/>
            <person name="Pop M."/>
            <person name="Porcelli D."/>
            <person name="Powell J.R."/>
            <person name="Prohaska S."/>
            <person name="Pruitt K."/>
            <person name="Puig M."/>
            <person name="Quesneville H."/>
            <person name="Ram K.R."/>
            <person name="Rand D."/>
            <person name="Rasmussen M.D."/>
            <person name="Reed L.K."/>
            <person name="Reenan R."/>
            <person name="Reily A."/>
            <person name="Remington K.A."/>
            <person name="Rieger T.T."/>
            <person name="Ritchie M.G."/>
            <person name="Robin C."/>
            <person name="Rogers Y.H."/>
            <person name="Rohde C."/>
            <person name="Rozas J."/>
            <person name="Rubenfield M.J."/>
            <person name="Ruiz A."/>
            <person name="Russo S."/>
            <person name="Salzberg S.L."/>
            <person name="Sanchez-Gracia A."/>
            <person name="Saranga D.J."/>
            <person name="Sato H."/>
            <person name="Schaeffer S.W."/>
            <person name="Schatz M.C."/>
            <person name="Schlenke T."/>
            <person name="Schwartz R."/>
            <person name="Segarra C."/>
            <person name="Singh R.S."/>
            <person name="Sirot L."/>
            <person name="Sirota M."/>
            <person name="Sisneros N.B."/>
            <person name="Smith C.D."/>
            <person name="Smith T.F."/>
            <person name="Spieth J."/>
            <person name="Stage D.E."/>
            <person name="Stark A."/>
            <person name="Stephan W."/>
            <person name="Strausberg R.L."/>
            <person name="Strempel S."/>
            <person name="Sturgill D."/>
            <person name="Sutton G."/>
            <person name="Sutton G.G."/>
            <person name="Tao W."/>
            <person name="Teichmann S."/>
            <person name="Tobari Y.N."/>
            <person name="Tomimura Y."/>
            <person name="Tsolas J.M."/>
            <person name="Valente V.L."/>
            <person name="Venter E."/>
            <person name="Venter J.C."/>
            <person name="Vicario S."/>
            <person name="Vieira F.G."/>
            <person name="Vilella A.J."/>
            <person name="Villasante A."/>
            <person name="Walenz B."/>
            <person name="Wang J."/>
            <person name="Wasserman M."/>
            <person name="Watts T."/>
            <person name="Wilson D."/>
            <person name="Wilson R.K."/>
            <person name="Wing R.A."/>
            <person name="Wolfner M.F."/>
            <person name="Wong A."/>
            <person name="Wong G.K."/>
            <person name="Wu C.I."/>
            <person name="Wu G."/>
            <person name="Yamamoto D."/>
            <person name="Yang H.P."/>
            <person name="Yang S.P."/>
            <person name="Yorke J.A."/>
            <person name="Yoshida K."/>
            <person name="Zdobnov E."/>
            <person name="Zhang P."/>
            <person name="Zhang Y."/>
            <person name="Zimin A.V."/>
            <person name="Baldwin J."/>
            <person name="Abdouelleil A."/>
            <person name="Abdulkadir J."/>
            <person name="Abebe A."/>
            <person name="Abera B."/>
            <person name="Abreu J."/>
            <person name="Acer S.C."/>
            <person name="Aftuck L."/>
            <person name="Alexander A."/>
            <person name="An P."/>
            <person name="Anderson E."/>
            <person name="Anderson S."/>
            <person name="Arachi H."/>
            <person name="Azer M."/>
            <person name="Bachantsang P."/>
            <person name="Barry A."/>
            <person name="Bayul T."/>
            <person name="Berlin A."/>
            <person name="Bessette D."/>
            <person name="Bloom T."/>
            <person name="Blye J."/>
            <person name="Boguslavskiy L."/>
            <person name="Bonnet C."/>
            <person name="Boukhgalter B."/>
            <person name="Bourzgui I."/>
            <person name="Brown A."/>
            <person name="Cahill P."/>
            <person name="Channer S."/>
            <person name="Cheshatsang Y."/>
            <person name="Chuda L."/>
            <person name="Citroen M."/>
            <person name="Collymore A."/>
            <person name="Cooke P."/>
            <person name="Costello M."/>
            <person name="D'Aco K."/>
            <person name="Daza R."/>
            <person name="De Haan G."/>
            <person name="DeGray S."/>
            <person name="DeMaso C."/>
            <person name="Dhargay N."/>
            <person name="Dooley K."/>
            <person name="Dooley E."/>
            <person name="Doricent M."/>
            <person name="Dorje P."/>
            <person name="Dorjee K."/>
            <person name="Dupes A."/>
            <person name="Elong R."/>
            <person name="Falk J."/>
            <person name="Farina A."/>
            <person name="Faro S."/>
            <person name="Ferguson D."/>
            <person name="Fisher S."/>
            <person name="Foley C.D."/>
            <person name="Franke A."/>
            <person name="Friedrich D."/>
            <person name="Gadbois L."/>
            <person name="Gearin G."/>
            <person name="Gearin C.R."/>
            <person name="Giannoukos G."/>
            <person name="Goode T."/>
            <person name="Graham J."/>
            <person name="Grandbois E."/>
            <person name="Grewal S."/>
            <person name="Gyaltsen K."/>
            <person name="Hafez N."/>
            <person name="Hagos B."/>
            <person name="Hall J."/>
            <person name="Henson C."/>
            <person name="Hollinger A."/>
            <person name="Honan T."/>
            <person name="Huard M.D."/>
            <person name="Hughes L."/>
            <person name="Hurhula B."/>
            <person name="Husby M.E."/>
            <person name="Kamat A."/>
            <person name="Kanga B."/>
            <person name="Kashin S."/>
            <person name="Khazanovich D."/>
            <person name="Kisner P."/>
            <person name="Lance K."/>
            <person name="Lara M."/>
            <person name="Lee W."/>
            <person name="Lennon N."/>
            <person name="Letendre F."/>
            <person name="LeVine R."/>
            <person name="Lipovsky A."/>
            <person name="Liu X."/>
            <person name="Liu J."/>
            <person name="Liu S."/>
            <person name="Lokyitsang T."/>
            <person name="Lokyitsang Y."/>
            <person name="Lubonja R."/>
            <person name="Lui A."/>
            <person name="MacDonald P."/>
            <person name="Magnisalis V."/>
            <person name="Maru K."/>
            <person name="Matthews C."/>
            <person name="McCusker W."/>
            <person name="McDonough S."/>
            <person name="Mehta T."/>
            <person name="Meldrim J."/>
            <person name="Meneus L."/>
            <person name="Mihai O."/>
            <person name="Mihalev A."/>
            <person name="Mihova T."/>
            <person name="Mittelman R."/>
            <person name="Mlenga V."/>
            <person name="Montmayeur A."/>
            <person name="Mulrain L."/>
            <person name="Navidi A."/>
            <person name="Naylor J."/>
            <person name="Negash T."/>
            <person name="Nguyen T."/>
            <person name="Nguyen N."/>
            <person name="Nicol R."/>
            <person name="Norbu C."/>
            <person name="Norbu N."/>
            <person name="Novod N."/>
            <person name="O'Neill B."/>
            <person name="Osman S."/>
            <person name="Markiewicz E."/>
            <person name="Oyono O.L."/>
            <person name="Patti C."/>
            <person name="Phunkhang P."/>
            <person name="Pierre F."/>
            <person name="Priest M."/>
            <person name="Raghuraman S."/>
            <person name="Rege F."/>
            <person name="Reyes R."/>
            <person name="Rise C."/>
            <person name="Rogov P."/>
            <person name="Ross K."/>
            <person name="Ryan E."/>
            <person name="Settipalli S."/>
            <person name="Shea T."/>
            <person name="Sherpa N."/>
            <person name="Shi L."/>
            <person name="Shih D."/>
            <person name="Sparrow T."/>
            <person name="Spaulding J."/>
            <person name="Stalker J."/>
            <person name="Stange-Thomann N."/>
            <person name="Stavropoulos S."/>
            <person name="Stone C."/>
            <person name="Strader C."/>
            <person name="Tesfaye S."/>
            <person name="Thomson T."/>
            <person name="Thoulutsang Y."/>
            <person name="Thoulutsang D."/>
            <person name="Topham K."/>
            <person name="Topping I."/>
            <person name="Tsamla T."/>
            <person name="Vassiliev H."/>
            <person name="Vo A."/>
            <person name="Wangchuk T."/>
            <person name="Wangdi T."/>
            <person name="Weiand M."/>
            <person name="Wilkinson J."/>
            <person name="Wilson A."/>
            <person name="Yadav S."/>
            <person name="Young G."/>
            <person name="Yu Q."/>
            <person name="Zembek L."/>
            <person name="Zhong D."/>
            <person name="Zimmer A."/>
            <person name="Zwirko Z."/>
            <person name="Jaffe D.B."/>
            <person name="Alvarez P."/>
            <person name="Brockman W."/>
            <person name="Butler J."/>
            <person name="Chin C."/>
            <person name="Gnerre S."/>
            <person name="Grabherr M."/>
            <person name="Kleber M."/>
            <person name="Mauceli E."/>
            <person name="MacCallum I."/>
        </authorList>
    </citation>
    <scope>NUCLEOTIDE SEQUENCE [LARGE SCALE GENOMIC DNA]</scope>
    <source>
        <strain evidence="11">Tucson 14030-0811.24</strain>
    </source>
</reference>
<feature type="compositionally biased region" description="Basic and acidic residues" evidence="8">
    <location>
        <begin position="220"/>
        <end position="229"/>
    </location>
</feature>
<dbReference type="PANTHER" id="PTHR23235">
    <property type="entry name" value="KRUEPPEL-LIKE TRANSCRIPTION FACTOR"/>
    <property type="match status" value="1"/>
</dbReference>
<dbReference type="eggNOG" id="KOG1721">
    <property type="taxonomic scope" value="Eukaryota"/>
</dbReference>
<proteinExistence type="predicted"/>
<dbReference type="GO" id="GO:0008270">
    <property type="term" value="F:zinc ion binding"/>
    <property type="evidence" value="ECO:0007669"/>
    <property type="project" value="UniProtKB-KW"/>
</dbReference>
<dbReference type="InParanoid" id="B4MRL7"/>
<dbReference type="KEGG" id="dwi:6640986"/>
<evidence type="ECO:0000256" key="5">
    <source>
        <dbReference type="ARBA" id="ARBA00022833"/>
    </source>
</evidence>
<dbReference type="Pfam" id="PF00096">
    <property type="entry name" value="zf-C2H2"/>
    <property type="match status" value="5"/>
</dbReference>
<dbReference type="InterPro" id="IPR036236">
    <property type="entry name" value="Znf_C2H2_sf"/>
</dbReference>
<evidence type="ECO:0000256" key="4">
    <source>
        <dbReference type="ARBA" id="ARBA00022771"/>
    </source>
</evidence>
<dbReference type="InterPro" id="IPR013087">
    <property type="entry name" value="Znf_C2H2_type"/>
</dbReference>
<name>B4MRL7_DROWI</name>
<comment type="subcellular location">
    <subcellularLocation>
        <location evidence="1">Nucleus</location>
    </subcellularLocation>
</comment>
<dbReference type="SMART" id="SM00355">
    <property type="entry name" value="ZnF_C2H2"/>
    <property type="match status" value="5"/>
</dbReference>
<accession>B4MRL7</accession>
<dbReference type="SUPFAM" id="SSF57667">
    <property type="entry name" value="beta-beta-alpha zinc fingers"/>
    <property type="match status" value="3"/>
</dbReference>
<evidence type="ECO:0000256" key="7">
    <source>
        <dbReference type="PROSITE-ProRule" id="PRU00042"/>
    </source>
</evidence>
<keyword evidence="2" id="KW-0479">Metal-binding</keyword>
<dbReference type="OMA" id="GMPHFVQ"/>
<dbReference type="FunFam" id="3.30.160.60:FF:000100">
    <property type="entry name" value="Zinc finger 45-like"/>
    <property type="match status" value="2"/>
</dbReference>
<keyword evidence="4 7" id="KW-0863">Zinc-finger</keyword>
<feature type="region of interest" description="Disordered" evidence="8">
    <location>
        <begin position="220"/>
        <end position="297"/>
    </location>
</feature>
<dbReference type="FunFam" id="3.30.160.60:FF:000018">
    <property type="entry name" value="Krueppel-like factor 15"/>
    <property type="match status" value="1"/>
</dbReference>
<keyword evidence="5" id="KW-0862">Zinc</keyword>
<dbReference type="Proteomes" id="UP000007798">
    <property type="component" value="Unassembled WGS sequence"/>
</dbReference>
<dbReference type="PROSITE" id="PS00028">
    <property type="entry name" value="ZINC_FINGER_C2H2_1"/>
    <property type="match status" value="5"/>
</dbReference>
<dbReference type="EMBL" id="CH963850">
    <property type="protein sequence ID" value="EDW74756.1"/>
    <property type="molecule type" value="Genomic_DNA"/>
</dbReference>
<dbReference type="Gene3D" id="3.30.160.60">
    <property type="entry name" value="Classic Zinc Finger"/>
    <property type="match status" value="5"/>
</dbReference>
<dbReference type="FunFam" id="3.30.160.60:FF:000145">
    <property type="entry name" value="Zinc finger protein 574"/>
    <property type="match status" value="1"/>
</dbReference>
<organism evidence="10 11">
    <name type="scientific">Drosophila willistoni</name>
    <name type="common">Fruit fly</name>
    <dbReference type="NCBI Taxonomy" id="7260"/>
    <lineage>
        <taxon>Eukaryota</taxon>
        <taxon>Metazoa</taxon>
        <taxon>Ecdysozoa</taxon>
        <taxon>Arthropoda</taxon>
        <taxon>Hexapoda</taxon>
        <taxon>Insecta</taxon>
        <taxon>Pterygota</taxon>
        <taxon>Neoptera</taxon>
        <taxon>Endopterygota</taxon>
        <taxon>Diptera</taxon>
        <taxon>Brachycera</taxon>
        <taxon>Muscomorpha</taxon>
        <taxon>Ephydroidea</taxon>
        <taxon>Drosophilidae</taxon>
        <taxon>Drosophila</taxon>
        <taxon>Sophophora</taxon>
    </lineage>
</organism>
<evidence type="ECO:0000256" key="2">
    <source>
        <dbReference type="ARBA" id="ARBA00022723"/>
    </source>
</evidence>
<dbReference type="HOGENOM" id="CLU_057766_0_0_1"/>
<evidence type="ECO:0000256" key="3">
    <source>
        <dbReference type="ARBA" id="ARBA00022737"/>
    </source>
</evidence>
<dbReference type="GO" id="GO:0005634">
    <property type="term" value="C:nucleus"/>
    <property type="evidence" value="ECO:0007669"/>
    <property type="project" value="UniProtKB-SubCell"/>
</dbReference>
<dbReference type="STRING" id="7260.B4MRL7"/>
<evidence type="ECO:0000256" key="8">
    <source>
        <dbReference type="SAM" id="MobiDB-lite"/>
    </source>
</evidence>
<dbReference type="PANTHER" id="PTHR23235:SF170">
    <property type="entry name" value="FI01014P-RELATED"/>
    <property type="match status" value="1"/>
</dbReference>
<keyword evidence="11" id="KW-1185">Reference proteome</keyword>